<dbReference type="SUPFAM" id="SSF48452">
    <property type="entry name" value="TPR-like"/>
    <property type="match status" value="1"/>
</dbReference>
<protein>
    <recommendedName>
        <fullName evidence="4">Tetratricopeptide repeat protein</fullName>
    </recommendedName>
</protein>
<keyword evidence="1" id="KW-0812">Transmembrane</keyword>
<dbReference type="Gene3D" id="1.25.40.10">
    <property type="entry name" value="Tetratricopeptide repeat domain"/>
    <property type="match status" value="1"/>
</dbReference>
<feature type="transmembrane region" description="Helical" evidence="1">
    <location>
        <begin position="89"/>
        <end position="107"/>
    </location>
</feature>
<accession>A0ABS9KBF7</accession>
<evidence type="ECO:0000256" key="1">
    <source>
        <dbReference type="SAM" id="Phobius"/>
    </source>
</evidence>
<dbReference type="Pfam" id="PF13181">
    <property type="entry name" value="TPR_8"/>
    <property type="match status" value="1"/>
</dbReference>
<keyword evidence="3" id="KW-1185">Reference proteome</keyword>
<evidence type="ECO:0000313" key="3">
    <source>
        <dbReference type="Proteomes" id="UP001165366"/>
    </source>
</evidence>
<comment type="caution">
    <text evidence="2">The sequence shown here is derived from an EMBL/GenBank/DDBJ whole genome shotgun (WGS) entry which is preliminary data.</text>
</comment>
<sequence length="260" mass="28996">MTSHQSSIKERIHDFIDGNLSPEEVDQLWSELIARPDDLDYLQTLATLKKMGAEGKFDHLYEAEPNVVPISAAKKETAPTTFYEKFKPYIAAAMVIIIGFAILFNLMSDVQQTQDAGPIAMIEYEIERSADNQTMLDNYLQEAVSLATSGNLEAAYAQIDEASSLELTTEQSIDLRMVKGAIQYNTKNYSEALETFQTINGTEGIGLMNLEKGTWYLANTQLQLGMRDEAIESMETVIELDGSFSRVAKNKLESIRQPAS</sequence>
<evidence type="ECO:0008006" key="4">
    <source>
        <dbReference type="Google" id="ProtNLM"/>
    </source>
</evidence>
<dbReference type="EMBL" id="JAKLWS010000006">
    <property type="protein sequence ID" value="MCG2588191.1"/>
    <property type="molecule type" value="Genomic_DNA"/>
</dbReference>
<evidence type="ECO:0000313" key="2">
    <source>
        <dbReference type="EMBL" id="MCG2588191.1"/>
    </source>
</evidence>
<reference evidence="2" key="2">
    <citation type="submission" date="2024-05" db="EMBL/GenBank/DDBJ databases">
        <title>Rhodohalobacter halophilus gen. nov., sp. nov., a moderately halophilic member of the family Balneolaceae.</title>
        <authorList>
            <person name="Xia J."/>
        </authorList>
    </citation>
    <scope>NUCLEOTIDE SEQUENCE</scope>
    <source>
        <strain evidence="2">WB101</strain>
    </source>
</reference>
<keyword evidence="1" id="KW-0472">Membrane</keyword>
<proteinExistence type="predicted"/>
<organism evidence="2 3">
    <name type="scientific">Rhodohalobacter sulfatireducens</name>
    <dbReference type="NCBI Taxonomy" id="2911366"/>
    <lineage>
        <taxon>Bacteria</taxon>
        <taxon>Pseudomonadati</taxon>
        <taxon>Balneolota</taxon>
        <taxon>Balneolia</taxon>
        <taxon>Balneolales</taxon>
        <taxon>Balneolaceae</taxon>
        <taxon>Rhodohalobacter</taxon>
    </lineage>
</organism>
<dbReference type="Proteomes" id="UP001165366">
    <property type="component" value="Unassembled WGS sequence"/>
</dbReference>
<reference evidence="2" key="1">
    <citation type="submission" date="2022-01" db="EMBL/GenBank/DDBJ databases">
        <authorList>
            <person name="Wang Y."/>
        </authorList>
    </citation>
    <scope>NUCLEOTIDE SEQUENCE</scope>
    <source>
        <strain evidence="2">WB101</strain>
    </source>
</reference>
<name>A0ABS9KBF7_9BACT</name>
<dbReference type="InterPro" id="IPR019734">
    <property type="entry name" value="TPR_rpt"/>
</dbReference>
<keyword evidence="1" id="KW-1133">Transmembrane helix</keyword>
<gene>
    <name evidence="2" type="ORF">L6773_06410</name>
</gene>
<dbReference type="RefSeq" id="WP_237853035.1">
    <property type="nucleotide sequence ID" value="NZ_JAKLWS010000006.1"/>
</dbReference>
<dbReference type="InterPro" id="IPR011990">
    <property type="entry name" value="TPR-like_helical_dom_sf"/>
</dbReference>